<dbReference type="Proteomes" id="UP001152622">
    <property type="component" value="Chromosome 24"/>
</dbReference>
<name>A0A9Q1IB35_SYNKA</name>
<dbReference type="AlphaFoldDB" id="A0A9Q1IB35"/>
<gene>
    <name evidence="1" type="ORF">SKAU_G00420150</name>
</gene>
<keyword evidence="2" id="KW-1185">Reference proteome</keyword>
<reference evidence="1" key="1">
    <citation type="journal article" date="2023" name="Science">
        <title>Genome structures resolve the early diversification of teleost fishes.</title>
        <authorList>
            <person name="Parey E."/>
            <person name="Louis A."/>
            <person name="Montfort J."/>
            <person name="Bouchez O."/>
            <person name="Roques C."/>
            <person name="Iampietro C."/>
            <person name="Lluch J."/>
            <person name="Castinel A."/>
            <person name="Donnadieu C."/>
            <person name="Desvignes T."/>
            <person name="Floi Bucao C."/>
            <person name="Jouanno E."/>
            <person name="Wen M."/>
            <person name="Mejri S."/>
            <person name="Dirks R."/>
            <person name="Jansen H."/>
            <person name="Henkel C."/>
            <person name="Chen W.J."/>
            <person name="Zahm M."/>
            <person name="Cabau C."/>
            <person name="Klopp C."/>
            <person name="Thompson A.W."/>
            <person name="Robinson-Rechavi M."/>
            <person name="Braasch I."/>
            <person name="Lecointre G."/>
            <person name="Bobe J."/>
            <person name="Postlethwait J.H."/>
            <person name="Berthelot C."/>
            <person name="Roest Crollius H."/>
            <person name="Guiguen Y."/>
        </authorList>
    </citation>
    <scope>NUCLEOTIDE SEQUENCE</scope>
    <source>
        <strain evidence="1">WJC10195</strain>
    </source>
</reference>
<organism evidence="1 2">
    <name type="scientific">Synaphobranchus kaupii</name>
    <name type="common">Kaup's arrowtooth eel</name>
    <dbReference type="NCBI Taxonomy" id="118154"/>
    <lineage>
        <taxon>Eukaryota</taxon>
        <taxon>Metazoa</taxon>
        <taxon>Chordata</taxon>
        <taxon>Craniata</taxon>
        <taxon>Vertebrata</taxon>
        <taxon>Euteleostomi</taxon>
        <taxon>Actinopterygii</taxon>
        <taxon>Neopterygii</taxon>
        <taxon>Teleostei</taxon>
        <taxon>Anguilliformes</taxon>
        <taxon>Synaphobranchidae</taxon>
        <taxon>Synaphobranchus</taxon>
    </lineage>
</organism>
<proteinExistence type="predicted"/>
<comment type="caution">
    <text evidence="1">The sequence shown here is derived from an EMBL/GenBank/DDBJ whole genome shotgun (WGS) entry which is preliminary data.</text>
</comment>
<evidence type="ECO:0000313" key="2">
    <source>
        <dbReference type="Proteomes" id="UP001152622"/>
    </source>
</evidence>
<evidence type="ECO:0000313" key="1">
    <source>
        <dbReference type="EMBL" id="KAJ8333119.1"/>
    </source>
</evidence>
<accession>A0A9Q1IB35</accession>
<sequence length="132" mass="14744">MAEFTSEAAAATARTPVPFDISFRSNTTLSHGPLKTWAWNYEEEAACGNHGNHERVKHSGGVFSSCCDPAEDRVWIGPTAWYPVLAGARGWTVPRRKPPPPGVPLYWNAFPRWAMGRFLRKGRDRSCGERDV</sequence>
<dbReference type="EMBL" id="JAINUF010000024">
    <property type="protein sequence ID" value="KAJ8333119.1"/>
    <property type="molecule type" value="Genomic_DNA"/>
</dbReference>
<protein>
    <submittedName>
        <fullName evidence="1">Uncharacterized protein</fullName>
    </submittedName>
</protein>